<sequence length="398" mass="42036">MPGGPRDLPGAGEAREGAGRSPVGFAGCPSLVDRPGKPVRLALLDAIQPPNLARGKSMYVDDGPVDNDPAVRTVAVGILVNLAADPTVRAAMAQDKEVREMLVDVLRQLPIPDPPVPDEDGKVPQGPEGPAPFYLQSRAQLLLTLLALGDACDGAIQRPRLSGEPEEAPAELEVAAQEEPIQDVAEAAAVAGQSIKDVDAAGGGPDAPTDVADLDELKKGSDAGSEQVTWFADKLYLGRLSGDAVTAGVAMVRRRWRDGATEAGEPDNVRISALRALWSFAARVETRDDMIQEPSVHRAFAFAVAEQAVETQRQLQQRQAASQADVAECSLRPQSLEVRAEGICGVLALAGSNDEVRQALWADQRIASGLLDAVARTGRLRSLAVRALAELSLSWANQ</sequence>
<protein>
    <submittedName>
        <fullName evidence="2">Uncharacterized protein</fullName>
    </submittedName>
</protein>
<dbReference type="InterPro" id="IPR016024">
    <property type="entry name" value="ARM-type_fold"/>
</dbReference>
<organism evidence="2 3">
    <name type="scientific">Polarella glacialis</name>
    <name type="common">Dinoflagellate</name>
    <dbReference type="NCBI Taxonomy" id="89957"/>
    <lineage>
        <taxon>Eukaryota</taxon>
        <taxon>Sar</taxon>
        <taxon>Alveolata</taxon>
        <taxon>Dinophyceae</taxon>
        <taxon>Suessiales</taxon>
        <taxon>Suessiaceae</taxon>
        <taxon>Polarella</taxon>
    </lineage>
</organism>
<dbReference type="SUPFAM" id="SSF48371">
    <property type="entry name" value="ARM repeat"/>
    <property type="match status" value="1"/>
</dbReference>
<feature type="non-terminal residue" evidence="2">
    <location>
        <position position="398"/>
    </location>
</feature>
<accession>A0A813G0S6</accession>
<evidence type="ECO:0000256" key="1">
    <source>
        <dbReference type="SAM" id="MobiDB-lite"/>
    </source>
</evidence>
<gene>
    <name evidence="2" type="ORF">PGLA1383_LOCUS35846</name>
</gene>
<comment type="caution">
    <text evidence="2">The sequence shown here is derived from an EMBL/GenBank/DDBJ whole genome shotgun (WGS) entry which is preliminary data.</text>
</comment>
<proteinExistence type="predicted"/>
<reference evidence="2" key="1">
    <citation type="submission" date="2021-02" db="EMBL/GenBank/DDBJ databases">
        <authorList>
            <person name="Dougan E. K."/>
            <person name="Rhodes N."/>
            <person name="Thang M."/>
            <person name="Chan C."/>
        </authorList>
    </citation>
    <scope>NUCLEOTIDE SEQUENCE</scope>
</reference>
<dbReference type="EMBL" id="CAJNNV010026450">
    <property type="protein sequence ID" value="CAE8618205.1"/>
    <property type="molecule type" value="Genomic_DNA"/>
</dbReference>
<keyword evidence="3" id="KW-1185">Reference proteome</keyword>
<dbReference type="Proteomes" id="UP000654075">
    <property type="component" value="Unassembled WGS sequence"/>
</dbReference>
<evidence type="ECO:0000313" key="2">
    <source>
        <dbReference type="EMBL" id="CAE8618205.1"/>
    </source>
</evidence>
<evidence type="ECO:0000313" key="3">
    <source>
        <dbReference type="Proteomes" id="UP000654075"/>
    </source>
</evidence>
<dbReference type="AlphaFoldDB" id="A0A813G0S6"/>
<feature type="region of interest" description="Disordered" evidence="1">
    <location>
        <begin position="1"/>
        <end position="29"/>
    </location>
</feature>
<name>A0A813G0S6_POLGL</name>